<dbReference type="InterPro" id="IPR050913">
    <property type="entry name" value="AP2/ERF_ERF"/>
</dbReference>
<gene>
    <name evidence="8" type="ORF">AAHA92_12225</name>
</gene>
<feature type="domain" description="AP2/ERF" evidence="7">
    <location>
        <begin position="80"/>
        <end position="144"/>
    </location>
</feature>
<dbReference type="Gene3D" id="3.30.730.10">
    <property type="entry name" value="AP2/ERF domain"/>
    <property type="match status" value="1"/>
</dbReference>
<dbReference type="GO" id="GO:0003677">
    <property type="term" value="F:DNA binding"/>
    <property type="evidence" value="ECO:0007669"/>
    <property type="project" value="UniProtKB-KW"/>
</dbReference>
<feature type="compositionally biased region" description="Low complexity" evidence="6">
    <location>
        <begin position="14"/>
        <end position="23"/>
    </location>
</feature>
<name>A0ABD1HNP7_SALDI</name>
<sequence>MAKFSAYPRKIRLSYSDPDATDSSSDESDPSDRKSKRIIHVLTLPLLKISGRNIELECDKNGSQTERGADDFQDLIAERNFVGVHKRKSGRYSAEVRDRRLKKRIWLGTFNTPEEASAAYLAAKHEIEEKPRVREGGIMWIASEKTGGSPNSVLENTAADSSDESGGRAVREGVPGDPEQEIGFLCGVQIVDPNGFLVGEFSKLDDLSIATAEDGVVLAG</sequence>
<dbReference type="PROSITE" id="PS51032">
    <property type="entry name" value="AP2_ERF"/>
    <property type="match status" value="1"/>
</dbReference>
<dbReference type="PRINTS" id="PR00367">
    <property type="entry name" value="ETHRSPELEMNT"/>
</dbReference>
<dbReference type="InterPro" id="IPR001471">
    <property type="entry name" value="AP2/ERF_dom"/>
</dbReference>
<evidence type="ECO:0000256" key="1">
    <source>
        <dbReference type="ARBA" id="ARBA00004123"/>
    </source>
</evidence>
<evidence type="ECO:0000256" key="4">
    <source>
        <dbReference type="ARBA" id="ARBA00023163"/>
    </source>
</evidence>
<dbReference type="PANTHER" id="PTHR31194">
    <property type="entry name" value="SHN SHINE , DNA BINDING / TRANSCRIPTION FACTOR"/>
    <property type="match status" value="1"/>
</dbReference>
<keyword evidence="2" id="KW-0805">Transcription regulation</keyword>
<evidence type="ECO:0000259" key="7">
    <source>
        <dbReference type="PROSITE" id="PS51032"/>
    </source>
</evidence>
<protein>
    <submittedName>
        <fullName evidence="8">Ethylene-responsive transcription factor ERF118-like protein</fullName>
    </submittedName>
</protein>
<evidence type="ECO:0000313" key="8">
    <source>
        <dbReference type="EMBL" id="KAL1556631.1"/>
    </source>
</evidence>
<dbReference type="GO" id="GO:0005634">
    <property type="term" value="C:nucleus"/>
    <property type="evidence" value="ECO:0007669"/>
    <property type="project" value="UniProtKB-SubCell"/>
</dbReference>
<dbReference type="InterPro" id="IPR036955">
    <property type="entry name" value="AP2/ERF_dom_sf"/>
</dbReference>
<evidence type="ECO:0000256" key="6">
    <source>
        <dbReference type="SAM" id="MobiDB-lite"/>
    </source>
</evidence>
<comment type="subcellular location">
    <subcellularLocation>
        <location evidence="1">Nucleus</location>
    </subcellularLocation>
</comment>
<dbReference type="SMART" id="SM00380">
    <property type="entry name" value="AP2"/>
    <property type="match status" value="1"/>
</dbReference>
<organism evidence="8 9">
    <name type="scientific">Salvia divinorum</name>
    <name type="common">Maria pastora</name>
    <name type="synonym">Diviner's sage</name>
    <dbReference type="NCBI Taxonomy" id="28513"/>
    <lineage>
        <taxon>Eukaryota</taxon>
        <taxon>Viridiplantae</taxon>
        <taxon>Streptophyta</taxon>
        <taxon>Embryophyta</taxon>
        <taxon>Tracheophyta</taxon>
        <taxon>Spermatophyta</taxon>
        <taxon>Magnoliopsida</taxon>
        <taxon>eudicotyledons</taxon>
        <taxon>Gunneridae</taxon>
        <taxon>Pentapetalae</taxon>
        <taxon>asterids</taxon>
        <taxon>lamiids</taxon>
        <taxon>Lamiales</taxon>
        <taxon>Lamiaceae</taxon>
        <taxon>Nepetoideae</taxon>
        <taxon>Mentheae</taxon>
        <taxon>Salviinae</taxon>
        <taxon>Salvia</taxon>
        <taxon>Salvia subgen. Calosphace</taxon>
    </lineage>
</organism>
<dbReference type="Pfam" id="PF00847">
    <property type="entry name" value="AP2"/>
    <property type="match status" value="1"/>
</dbReference>
<proteinExistence type="predicted"/>
<keyword evidence="5" id="KW-0539">Nucleus</keyword>
<feature type="region of interest" description="Disordered" evidence="6">
    <location>
        <begin position="14"/>
        <end position="34"/>
    </location>
</feature>
<keyword evidence="3" id="KW-0238">DNA-binding</keyword>
<comment type="caution">
    <text evidence="8">The sequence shown here is derived from an EMBL/GenBank/DDBJ whole genome shotgun (WGS) entry which is preliminary data.</text>
</comment>
<dbReference type="EMBL" id="JBEAFC010000005">
    <property type="protein sequence ID" value="KAL1556631.1"/>
    <property type="molecule type" value="Genomic_DNA"/>
</dbReference>
<feature type="compositionally biased region" description="Polar residues" evidence="6">
    <location>
        <begin position="146"/>
        <end position="160"/>
    </location>
</feature>
<evidence type="ECO:0000256" key="5">
    <source>
        <dbReference type="ARBA" id="ARBA00023242"/>
    </source>
</evidence>
<dbReference type="Proteomes" id="UP001567538">
    <property type="component" value="Unassembled WGS sequence"/>
</dbReference>
<keyword evidence="4" id="KW-0804">Transcription</keyword>
<reference evidence="8 9" key="1">
    <citation type="submission" date="2024-06" db="EMBL/GenBank/DDBJ databases">
        <title>A chromosome level genome sequence of Diviner's sage (Salvia divinorum).</title>
        <authorList>
            <person name="Ford S.A."/>
            <person name="Ro D.-K."/>
            <person name="Ness R.W."/>
            <person name="Phillips M.A."/>
        </authorList>
    </citation>
    <scope>NUCLEOTIDE SEQUENCE [LARGE SCALE GENOMIC DNA]</scope>
    <source>
        <strain evidence="8">SAF-2024a</strain>
        <tissue evidence="8">Leaf</tissue>
    </source>
</reference>
<evidence type="ECO:0000313" key="9">
    <source>
        <dbReference type="Proteomes" id="UP001567538"/>
    </source>
</evidence>
<dbReference type="SUPFAM" id="SSF54171">
    <property type="entry name" value="DNA-binding domain"/>
    <property type="match status" value="1"/>
</dbReference>
<evidence type="ECO:0000256" key="3">
    <source>
        <dbReference type="ARBA" id="ARBA00023125"/>
    </source>
</evidence>
<feature type="region of interest" description="Disordered" evidence="6">
    <location>
        <begin position="145"/>
        <end position="174"/>
    </location>
</feature>
<accession>A0ABD1HNP7</accession>
<dbReference type="InterPro" id="IPR016177">
    <property type="entry name" value="DNA-bd_dom_sf"/>
</dbReference>
<dbReference type="PANTHER" id="PTHR31194:SF62">
    <property type="entry name" value="ETHYLENE-RESPONSIVE TRANSCRIPTION FACTOR ERF118"/>
    <property type="match status" value="1"/>
</dbReference>
<evidence type="ECO:0000256" key="2">
    <source>
        <dbReference type="ARBA" id="ARBA00023015"/>
    </source>
</evidence>
<dbReference type="CDD" id="cd00018">
    <property type="entry name" value="AP2"/>
    <property type="match status" value="1"/>
</dbReference>
<keyword evidence="9" id="KW-1185">Reference proteome</keyword>
<dbReference type="AlphaFoldDB" id="A0ABD1HNP7"/>